<dbReference type="InterPro" id="IPR037185">
    <property type="entry name" value="EmrE-like"/>
</dbReference>
<feature type="transmembrane region" description="Helical" evidence="1">
    <location>
        <begin position="139"/>
        <end position="157"/>
    </location>
</feature>
<feature type="transmembrane region" description="Helical" evidence="1">
    <location>
        <begin position="114"/>
        <end position="133"/>
    </location>
</feature>
<proteinExistence type="predicted"/>
<dbReference type="PANTHER" id="PTHR22911:SF103">
    <property type="entry name" value="BLR2811 PROTEIN"/>
    <property type="match status" value="1"/>
</dbReference>
<feature type="domain" description="EamA" evidence="2">
    <location>
        <begin position="139"/>
        <end position="269"/>
    </location>
</feature>
<gene>
    <name evidence="3" type="ORF">ICN82_09535</name>
</gene>
<feature type="transmembrane region" description="Helical" evidence="1">
    <location>
        <begin position="195"/>
        <end position="214"/>
    </location>
</feature>
<dbReference type="Pfam" id="PF00892">
    <property type="entry name" value="EamA"/>
    <property type="match status" value="2"/>
</dbReference>
<evidence type="ECO:0000259" key="2">
    <source>
        <dbReference type="Pfam" id="PF00892"/>
    </source>
</evidence>
<keyword evidence="1" id="KW-0812">Transmembrane</keyword>
<protein>
    <submittedName>
        <fullName evidence="3">DMT family transporter</fullName>
    </submittedName>
</protein>
<accession>A0A8J7CX18</accession>
<dbReference type="Gene3D" id="1.10.3730.20">
    <property type="match status" value="1"/>
</dbReference>
<feature type="transmembrane region" description="Helical" evidence="1">
    <location>
        <begin position="25"/>
        <end position="45"/>
    </location>
</feature>
<dbReference type="Proteomes" id="UP000609121">
    <property type="component" value="Unassembled WGS sequence"/>
</dbReference>
<dbReference type="EMBL" id="JACVXA010000022">
    <property type="protein sequence ID" value="MBE3638442.1"/>
    <property type="molecule type" value="Genomic_DNA"/>
</dbReference>
<feature type="transmembrane region" description="Helical" evidence="1">
    <location>
        <begin position="252"/>
        <end position="269"/>
    </location>
</feature>
<evidence type="ECO:0000256" key="1">
    <source>
        <dbReference type="SAM" id="Phobius"/>
    </source>
</evidence>
<dbReference type="AlphaFoldDB" id="A0A8J7CX18"/>
<evidence type="ECO:0000313" key="4">
    <source>
        <dbReference type="Proteomes" id="UP000609121"/>
    </source>
</evidence>
<feature type="domain" description="EamA" evidence="2">
    <location>
        <begin position="5"/>
        <end position="129"/>
    </location>
</feature>
<dbReference type="SUPFAM" id="SSF103481">
    <property type="entry name" value="Multidrug resistance efflux transporter EmrE"/>
    <property type="match status" value="2"/>
</dbReference>
<name>A0A8J7CX18_9RHOB</name>
<feature type="transmembrane region" description="Helical" evidence="1">
    <location>
        <begin position="169"/>
        <end position="189"/>
    </location>
</feature>
<evidence type="ECO:0000313" key="3">
    <source>
        <dbReference type="EMBL" id="MBE3638442.1"/>
    </source>
</evidence>
<feature type="transmembrane region" description="Helical" evidence="1">
    <location>
        <begin position="66"/>
        <end position="84"/>
    </location>
</feature>
<comment type="caution">
    <text evidence="3">The sequence shown here is derived from an EMBL/GenBank/DDBJ whole genome shotgun (WGS) entry which is preliminary data.</text>
</comment>
<feature type="transmembrane region" description="Helical" evidence="1">
    <location>
        <begin position="226"/>
        <end position="246"/>
    </location>
</feature>
<dbReference type="InterPro" id="IPR000620">
    <property type="entry name" value="EamA_dom"/>
</dbReference>
<keyword evidence="4" id="KW-1185">Reference proteome</keyword>
<keyword evidence="1" id="KW-1133">Transmembrane helix</keyword>
<reference evidence="3" key="1">
    <citation type="submission" date="2020-09" db="EMBL/GenBank/DDBJ databases">
        <title>A novel bacterium of genus Mangrovicoccus, isolated from South China Sea.</title>
        <authorList>
            <person name="Huang H."/>
            <person name="Mo K."/>
            <person name="Hu Y."/>
        </authorList>
    </citation>
    <scope>NUCLEOTIDE SEQUENCE</scope>
    <source>
        <strain evidence="3">HB182678</strain>
    </source>
</reference>
<sequence length="281" mass="29878">MALGVTFMTCIDTSAKWLLLSGVPVVQIVFMRYAVALCLTAGWFLPREGVSVLRSQRPLLQALRSFALLGSTVCNFAALQFLPITMTTTIMFAGPIAVTLLAIPVLGEKVGIRRLAAVCTGFLGVIVVVQPWGAEFDPAVLLSVCAMLSASLYYILTRMIAGAERTSTSQIWSSGIAAAAFLPFAAMHWSWPDAPVAQIVLVMIGVFGGTAHTLATVAHRYADASILAPVVYVQIVEAAVAGILVFGSWPTPWTLLGAAIIAGSSWYIYRRERAAKRAGGG</sequence>
<dbReference type="PANTHER" id="PTHR22911">
    <property type="entry name" value="ACYL-MALONYL CONDENSING ENZYME-RELATED"/>
    <property type="match status" value="1"/>
</dbReference>
<dbReference type="GO" id="GO:0016020">
    <property type="term" value="C:membrane"/>
    <property type="evidence" value="ECO:0007669"/>
    <property type="project" value="InterPro"/>
</dbReference>
<keyword evidence="1" id="KW-0472">Membrane</keyword>
<feature type="transmembrane region" description="Helical" evidence="1">
    <location>
        <begin position="90"/>
        <end position="107"/>
    </location>
</feature>
<organism evidence="3 4">
    <name type="scientific">Mangrovicoccus algicola</name>
    <dbReference type="NCBI Taxonomy" id="2771008"/>
    <lineage>
        <taxon>Bacteria</taxon>
        <taxon>Pseudomonadati</taxon>
        <taxon>Pseudomonadota</taxon>
        <taxon>Alphaproteobacteria</taxon>
        <taxon>Rhodobacterales</taxon>
        <taxon>Paracoccaceae</taxon>
        <taxon>Mangrovicoccus</taxon>
    </lineage>
</organism>